<dbReference type="Pfam" id="PF17921">
    <property type="entry name" value="Integrase_H2C2"/>
    <property type="match status" value="1"/>
</dbReference>
<keyword evidence="16" id="KW-0239">DNA-directed DNA polymerase</keyword>
<dbReference type="InterPro" id="IPR056924">
    <property type="entry name" value="SH3_Tf2-1"/>
</dbReference>
<dbReference type="InterPro" id="IPR000953">
    <property type="entry name" value="Chromo/chromo_shadow_dom"/>
</dbReference>
<evidence type="ECO:0000259" key="23">
    <source>
        <dbReference type="PROSITE" id="PS50994"/>
    </source>
</evidence>
<evidence type="ECO:0000256" key="10">
    <source>
        <dbReference type="ARBA" id="ARBA00022750"/>
    </source>
</evidence>
<evidence type="ECO:0000256" key="18">
    <source>
        <dbReference type="ARBA" id="ARBA00023172"/>
    </source>
</evidence>
<protein>
    <recommendedName>
        <fullName evidence="19">Gypsy retrotransposon integrase-like protein 1</fullName>
        <ecNumber evidence="4">2.7.7.49</ecNumber>
        <ecNumber evidence="3">3.1.26.4</ecNumber>
    </recommendedName>
</protein>
<dbReference type="GO" id="GO:0005634">
    <property type="term" value="C:nucleus"/>
    <property type="evidence" value="ECO:0007669"/>
    <property type="project" value="UniProtKB-SubCell"/>
</dbReference>
<dbReference type="InterPro" id="IPR000477">
    <property type="entry name" value="RT_dom"/>
</dbReference>
<comment type="similarity">
    <text evidence="2">Belongs to the beta type-B retroviral polymerase family. HERV class-II K(HML-2) pol subfamily.</text>
</comment>
<dbReference type="CDD" id="cd09274">
    <property type="entry name" value="RNase_HI_RT_Ty3"/>
    <property type="match status" value="1"/>
</dbReference>
<organism evidence="24 25">
    <name type="scientific">Oryzias latipes</name>
    <name type="common">Japanese rice fish</name>
    <name type="synonym">Japanese killifish</name>
    <dbReference type="NCBI Taxonomy" id="8090"/>
    <lineage>
        <taxon>Eukaryota</taxon>
        <taxon>Metazoa</taxon>
        <taxon>Chordata</taxon>
        <taxon>Craniata</taxon>
        <taxon>Vertebrata</taxon>
        <taxon>Euteleostomi</taxon>
        <taxon>Actinopterygii</taxon>
        <taxon>Neopterygii</taxon>
        <taxon>Teleostei</taxon>
        <taxon>Neoteleostei</taxon>
        <taxon>Acanthomorphata</taxon>
        <taxon>Ovalentaria</taxon>
        <taxon>Atherinomorphae</taxon>
        <taxon>Beloniformes</taxon>
        <taxon>Adrianichthyidae</taxon>
        <taxon>Oryziinae</taxon>
        <taxon>Oryzias</taxon>
    </lineage>
</organism>
<keyword evidence="6" id="KW-0808">Transferase</keyword>
<keyword evidence="8" id="KW-0540">Nuclease</keyword>
<evidence type="ECO:0000259" key="22">
    <source>
        <dbReference type="PROSITE" id="PS50878"/>
    </source>
</evidence>
<evidence type="ECO:0000256" key="2">
    <source>
        <dbReference type="ARBA" id="ARBA00010879"/>
    </source>
</evidence>
<dbReference type="PROSITE" id="PS50994">
    <property type="entry name" value="INTEGRASE"/>
    <property type="match status" value="1"/>
</dbReference>
<dbReference type="PROSITE" id="PS50013">
    <property type="entry name" value="CHROMO_2"/>
    <property type="match status" value="1"/>
</dbReference>
<evidence type="ECO:0000256" key="7">
    <source>
        <dbReference type="ARBA" id="ARBA00022695"/>
    </source>
</evidence>
<dbReference type="InterPro" id="IPR043128">
    <property type="entry name" value="Rev_trsase/Diguanyl_cyclase"/>
</dbReference>
<feature type="domain" description="Reverse transcriptase" evidence="22">
    <location>
        <begin position="600"/>
        <end position="779"/>
    </location>
</feature>
<dbReference type="Gene3D" id="1.10.340.70">
    <property type="match status" value="1"/>
</dbReference>
<evidence type="ECO:0000256" key="15">
    <source>
        <dbReference type="ARBA" id="ARBA00022918"/>
    </source>
</evidence>
<dbReference type="Pfam" id="PF00665">
    <property type="entry name" value="rve"/>
    <property type="match status" value="1"/>
</dbReference>
<dbReference type="PANTHER" id="PTHR37984">
    <property type="entry name" value="PROTEIN CBG26694"/>
    <property type="match status" value="1"/>
</dbReference>
<dbReference type="Pfam" id="PF13975">
    <property type="entry name" value="gag-asp_proteas"/>
    <property type="match status" value="1"/>
</dbReference>
<dbReference type="InterPro" id="IPR016197">
    <property type="entry name" value="Chromo-like_dom_sf"/>
</dbReference>
<keyword evidence="11" id="KW-0255">Endonuclease</keyword>
<evidence type="ECO:0000256" key="13">
    <source>
        <dbReference type="ARBA" id="ARBA00022842"/>
    </source>
</evidence>
<reference evidence="24" key="4">
    <citation type="submission" date="2025-09" db="UniProtKB">
        <authorList>
            <consortium name="Ensembl"/>
        </authorList>
    </citation>
    <scope>IDENTIFICATION</scope>
    <source>
        <strain evidence="24">HSOK</strain>
    </source>
</reference>
<evidence type="ECO:0000256" key="11">
    <source>
        <dbReference type="ARBA" id="ARBA00022759"/>
    </source>
</evidence>
<evidence type="ECO:0000313" key="25">
    <source>
        <dbReference type="Proteomes" id="UP000265200"/>
    </source>
</evidence>
<keyword evidence="5" id="KW-0645">Protease</keyword>
<dbReference type="SUPFAM" id="SSF56672">
    <property type="entry name" value="DNA/RNA polymerases"/>
    <property type="match status" value="1"/>
</dbReference>
<keyword evidence="14" id="KW-0229">DNA integration</keyword>
<dbReference type="GO" id="GO:0006508">
    <property type="term" value="P:proteolysis"/>
    <property type="evidence" value="ECO:0007669"/>
    <property type="project" value="UniProtKB-KW"/>
</dbReference>
<evidence type="ECO:0000313" key="24">
    <source>
        <dbReference type="Ensembl" id="ENSORLP00015020481.1"/>
    </source>
</evidence>
<dbReference type="Gene3D" id="3.30.70.270">
    <property type="match status" value="2"/>
</dbReference>
<dbReference type="FunFam" id="3.30.70.270:FF:000020">
    <property type="entry name" value="Transposon Tf2-6 polyprotein-like Protein"/>
    <property type="match status" value="1"/>
</dbReference>
<dbReference type="SUPFAM" id="SSF53098">
    <property type="entry name" value="Ribonuclease H-like"/>
    <property type="match status" value="1"/>
</dbReference>
<accession>A0A3P9IKB5</accession>
<dbReference type="InterPro" id="IPR036397">
    <property type="entry name" value="RNaseH_sf"/>
</dbReference>
<dbReference type="InterPro" id="IPR012337">
    <property type="entry name" value="RNaseH-like_sf"/>
</dbReference>
<dbReference type="Ensembl" id="ENSORLT00015029694.1">
    <property type="protein sequence ID" value="ENSORLP00015020481.1"/>
    <property type="gene ID" value="ENSORLG00015021620.1"/>
</dbReference>
<evidence type="ECO:0000256" key="16">
    <source>
        <dbReference type="ARBA" id="ARBA00022932"/>
    </source>
</evidence>
<dbReference type="GO" id="GO:0003964">
    <property type="term" value="F:RNA-directed DNA polymerase activity"/>
    <property type="evidence" value="ECO:0007669"/>
    <property type="project" value="UniProtKB-KW"/>
</dbReference>
<keyword evidence="13" id="KW-0460">Magnesium</keyword>
<feature type="domain" description="Chromo" evidence="21">
    <location>
        <begin position="1417"/>
        <end position="1475"/>
    </location>
</feature>
<dbReference type="GO" id="GO:0003677">
    <property type="term" value="F:DNA binding"/>
    <property type="evidence" value="ECO:0007669"/>
    <property type="project" value="UniProtKB-KW"/>
</dbReference>
<reference evidence="24 25" key="2">
    <citation type="submission" date="2017-04" db="EMBL/GenBank/DDBJ databases">
        <title>CpG methylation of centromeres and impact of large insertions on vertebrate speciation.</title>
        <authorList>
            <person name="Ichikawa K."/>
            <person name="Yoshimura J."/>
            <person name="Morishita S."/>
        </authorList>
    </citation>
    <scope>NUCLEOTIDE SEQUENCE</scope>
    <source>
        <strain evidence="24 25">HSOK</strain>
    </source>
</reference>
<keyword evidence="9" id="KW-0479">Metal-binding</keyword>
<dbReference type="PANTHER" id="PTHR37984:SF5">
    <property type="entry name" value="PROTEIN NYNRIN-LIKE"/>
    <property type="match status" value="1"/>
</dbReference>
<evidence type="ECO:0000256" key="8">
    <source>
        <dbReference type="ARBA" id="ARBA00022722"/>
    </source>
</evidence>
<keyword evidence="10" id="KW-0064">Aspartyl protease</keyword>
<dbReference type="Pfam" id="PF00078">
    <property type="entry name" value="RVT_1"/>
    <property type="match status" value="1"/>
</dbReference>
<dbReference type="SUPFAM" id="SSF50630">
    <property type="entry name" value="Acid proteases"/>
    <property type="match status" value="1"/>
</dbReference>
<keyword evidence="7" id="KW-0548">Nucleotidyltransferase</keyword>
<dbReference type="InterPro" id="IPR021109">
    <property type="entry name" value="Peptidase_aspartic_dom_sf"/>
</dbReference>
<dbReference type="EC" id="2.7.7.49" evidence="4"/>
<evidence type="ECO:0000256" key="9">
    <source>
        <dbReference type="ARBA" id="ARBA00022723"/>
    </source>
</evidence>
<dbReference type="GO" id="GO:0004523">
    <property type="term" value="F:RNA-DNA hybrid ribonuclease activity"/>
    <property type="evidence" value="ECO:0007669"/>
    <property type="project" value="UniProtKB-EC"/>
</dbReference>
<dbReference type="PROSITE" id="PS50878">
    <property type="entry name" value="RT_POL"/>
    <property type="match status" value="1"/>
</dbReference>
<feature type="region of interest" description="Disordered" evidence="20">
    <location>
        <begin position="364"/>
        <end position="383"/>
    </location>
</feature>
<dbReference type="Gene3D" id="3.30.420.10">
    <property type="entry name" value="Ribonuclease H-like superfamily/Ribonuclease H"/>
    <property type="match status" value="1"/>
</dbReference>
<dbReference type="InterPro" id="IPR043502">
    <property type="entry name" value="DNA/RNA_pol_sf"/>
</dbReference>
<dbReference type="GO" id="GO:0046872">
    <property type="term" value="F:metal ion binding"/>
    <property type="evidence" value="ECO:0007669"/>
    <property type="project" value="UniProtKB-KW"/>
</dbReference>
<name>A0A3P9IKB5_ORYLA</name>
<dbReference type="Gene3D" id="3.10.10.10">
    <property type="entry name" value="HIV Type 1 Reverse Transcriptase, subunit A, domain 1"/>
    <property type="match status" value="1"/>
</dbReference>
<sequence>MLGIFYQSVVASTLFSSVVCWGSSIAVSDANRLNKLIRKSGSVIGCKQETFEAVMERRSLNRLLSIMDNPEHPLHPVLDKQRSSFSKRLRQLCSRLPAFLELFYGTISRMTAVQEDLICRIQGITQTLTEQTGQFANLATGSSMATSDNIPAPTSASGSFQPAENFRLQPEPFFGDVEACSGFLLQCQLSFLQAPRYYQSDHSKITLIVNSLRNKALQWAQAFVSANPITHLQYEHFINEFRLIFDQPRRQEEATRRLINLKQRGRPVSDHLIDFRILAVEAGWPDIALKGIFYQSLNDSIKDHLCTQPEANTFEDLVSAALKSDIRLRERIHERQVNQFKTINNHPLPVIPAQLQSKIDQVPGSKPTEEPMQVGHSKLSQNGHPETSATFLYLPVKICTKTDIHSTRALIDSGAEQSLIDLDLVTSLRLLTEPLENPVEASGLGGQPLSRITHRTKPVQILISGNHRENIQFFITRSKHTPIILGYSWLKLHNPQFNWCLGHITNWSPYCLANCLASAIPSTSHPSPEPSSNLNLDKIPACYHDLHEVFSKTKACALPPHRPYDCEIDLQPGSTLPKGRLFNLSRPERLAMESYIQEALSLGHIRPSSSPVGAGFFFVEKKDKTLRPCIDYRELNQITIKDKYALPLISTVFDSVQEAHIFTKLDLRNAYHLIRMKEGDEWKTAFHTPLGHYEYLVMPFGLTNAPAIFQRLVNDVLRDFLNRFVFVYLDDILIYSENLTQHELHVRQVLTRLLENQLFVKLEKCEFHVDHVQFLGYIIEPGHIRPDPAKIEAVANWESPSSRKKLQQFLGFANFYRRFIRNYSSIAAPLTRLTSTSQNFSWTPEAQEAFDRLKGLFVSAPILIQPDPSRQFVVEVDASDSGVGAVLSQKEQQSGKLKPCAFFSKKLSPAEQNYDVGNRELLAIKLALEEWRHWLEGAEHPFVVWTDHKNLAYLRTAKRLNSRQARWCLFFDRFRFTITYRPGSRNVKPDALSRKFCSSDPTTANIIPPTCIVGALTWDIENRVIQAQGEEPGHAPCPNGTLFVPNSLRSEVLSWGHASKISCHGGVQRTLNLIKPRFSWPSMEKDVREFVAACSTCARSKSANSPPAGLLHPLPTPSRPWSHIALDFITGLPPSQGNTVILTVIDRFNKMAHFIPLAQLPSATETAQVLVNQVFRHHGIPSDIVSDRGPQFISRVWKAFCFALGATVSLTSGYHPQSNGQAERANQELEAALRCLAAQNDKDWSQYLVWIEYAHNTHVSSATGGSPFEAALGYSPPLFPSQELDLAVPSVQEHLQRCQRIWRQTTEALLRTKESNCRIANRHRVVGSEYQPGQKVWLSARNIPIHAHSRKLAPRFIGPYTIEKIINPTCVRLRLPRALKVHPSFHISQIKPVQDSPLCPPSASPPPTRVIDGAPAYTVCRILDIRRRGRGHQFLVDWEGYGPEERSWISRSLILDPSLIEDFFRAHPDRRPGPPGGGR</sequence>
<dbReference type="GO" id="GO:0004190">
    <property type="term" value="F:aspartic-type endopeptidase activity"/>
    <property type="evidence" value="ECO:0007669"/>
    <property type="project" value="UniProtKB-KW"/>
</dbReference>
<dbReference type="Gene3D" id="2.40.50.40">
    <property type="match status" value="1"/>
</dbReference>
<feature type="domain" description="Integrase catalytic" evidence="23">
    <location>
        <begin position="1116"/>
        <end position="1275"/>
    </location>
</feature>
<dbReference type="InterPro" id="IPR041373">
    <property type="entry name" value="RT_RNaseH"/>
</dbReference>
<reference key="1">
    <citation type="journal article" date="2007" name="Nature">
        <title>The medaka draft genome and insights into vertebrate genome evolution.</title>
        <authorList>
            <person name="Kasahara M."/>
            <person name="Naruse K."/>
            <person name="Sasaki S."/>
            <person name="Nakatani Y."/>
            <person name="Qu W."/>
            <person name="Ahsan B."/>
            <person name="Yamada T."/>
            <person name="Nagayasu Y."/>
            <person name="Doi K."/>
            <person name="Kasai Y."/>
            <person name="Jindo T."/>
            <person name="Kobayashi D."/>
            <person name="Shimada A."/>
            <person name="Toyoda A."/>
            <person name="Kuroki Y."/>
            <person name="Fujiyama A."/>
            <person name="Sasaki T."/>
            <person name="Shimizu A."/>
            <person name="Asakawa S."/>
            <person name="Shimizu N."/>
            <person name="Hashimoto S."/>
            <person name="Yang J."/>
            <person name="Lee Y."/>
            <person name="Matsushima K."/>
            <person name="Sugano S."/>
            <person name="Sakaizumi M."/>
            <person name="Narita T."/>
            <person name="Ohishi K."/>
            <person name="Haga S."/>
            <person name="Ohta F."/>
            <person name="Nomoto H."/>
            <person name="Nogata K."/>
            <person name="Morishita T."/>
            <person name="Endo T."/>
            <person name="Shin-I T."/>
            <person name="Takeda H."/>
            <person name="Morishita S."/>
            <person name="Kohara Y."/>
        </authorList>
    </citation>
    <scope>NUCLEOTIDE SEQUENCE [LARGE SCALE GENOMIC DNA]</scope>
    <source>
        <strain>Hd-rR</strain>
    </source>
</reference>
<dbReference type="GO" id="GO:0003887">
    <property type="term" value="F:DNA-directed DNA polymerase activity"/>
    <property type="evidence" value="ECO:0007669"/>
    <property type="project" value="UniProtKB-KW"/>
</dbReference>
<dbReference type="SUPFAM" id="SSF54160">
    <property type="entry name" value="Chromo domain-like"/>
    <property type="match status" value="1"/>
</dbReference>
<evidence type="ECO:0000256" key="5">
    <source>
        <dbReference type="ARBA" id="ARBA00022670"/>
    </source>
</evidence>
<dbReference type="CDD" id="cd00303">
    <property type="entry name" value="retropepsin_like"/>
    <property type="match status" value="1"/>
</dbReference>
<evidence type="ECO:0000259" key="21">
    <source>
        <dbReference type="PROSITE" id="PS50013"/>
    </source>
</evidence>
<evidence type="ECO:0000256" key="3">
    <source>
        <dbReference type="ARBA" id="ARBA00012180"/>
    </source>
</evidence>
<evidence type="ECO:0000256" key="20">
    <source>
        <dbReference type="SAM" id="MobiDB-lite"/>
    </source>
</evidence>
<dbReference type="EC" id="3.1.26.4" evidence="3"/>
<dbReference type="Pfam" id="PF24626">
    <property type="entry name" value="SH3_Tf2-1"/>
    <property type="match status" value="1"/>
</dbReference>
<keyword evidence="17" id="KW-0238">DNA-binding</keyword>
<evidence type="ECO:0000256" key="14">
    <source>
        <dbReference type="ARBA" id="ARBA00022908"/>
    </source>
</evidence>
<evidence type="ECO:0000256" key="19">
    <source>
        <dbReference type="ARBA" id="ARBA00039658"/>
    </source>
</evidence>
<reference evidence="24" key="3">
    <citation type="submission" date="2025-08" db="UniProtKB">
        <authorList>
            <consortium name="Ensembl"/>
        </authorList>
    </citation>
    <scope>IDENTIFICATION</scope>
    <source>
        <strain evidence="24">HSOK</strain>
    </source>
</reference>
<evidence type="ECO:0000256" key="17">
    <source>
        <dbReference type="ARBA" id="ARBA00023125"/>
    </source>
</evidence>
<evidence type="ECO:0000256" key="1">
    <source>
        <dbReference type="ARBA" id="ARBA00004123"/>
    </source>
</evidence>
<dbReference type="Pfam" id="PF19259">
    <property type="entry name" value="Ty3_capsid"/>
    <property type="match status" value="1"/>
</dbReference>
<keyword evidence="15" id="KW-0695">RNA-directed DNA polymerase</keyword>
<evidence type="ECO:0000256" key="6">
    <source>
        <dbReference type="ARBA" id="ARBA00022679"/>
    </source>
</evidence>
<dbReference type="InterPro" id="IPR001584">
    <property type="entry name" value="Integrase_cat-core"/>
</dbReference>
<comment type="subcellular location">
    <subcellularLocation>
        <location evidence="1">Nucleus</location>
    </subcellularLocation>
</comment>
<evidence type="ECO:0000256" key="12">
    <source>
        <dbReference type="ARBA" id="ARBA00022801"/>
    </source>
</evidence>
<dbReference type="InterPro" id="IPR050951">
    <property type="entry name" value="Retrovirus_Pol_polyprotein"/>
</dbReference>
<dbReference type="FunFam" id="1.10.340.70:FF:000001">
    <property type="entry name" value="Retrovirus-related Pol polyprotein from transposon gypsy-like Protein"/>
    <property type="match status" value="1"/>
</dbReference>
<proteinExistence type="inferred from homology"/>
<dbReference type="InterPro" id="IPR041588">
    <property type="entry name" value="Integrase_H2C2"/>
</dbReference>
<dbReference type="Pfam" id="PF00385">
    <property type="entry name" value="Chromo"/>
    <property type="match status" value="1"/>
</dbReference>
<dbReference type="CDD" id="cd01647">
    <property type="entry name" value="RT_LTR"/>
    <property type="match status" value="1"/>
</dbReference>
<dbReference type="Gene3D" id="2.40.70.10">
    <property type="entry name" value="Acid Proteases"/>
    <property type="match status" value="1"/>
</dbReference>
<keyword evidence="12" id="KW-0378">Hydrolase</keyword>
<dbReference type="InterPro" id="IPR045358">
    <property type="entry name" value="Ty3_capsid"/>
</dbReference>
<dbReference type="GO" id="GO:0015074">
    <property type="term" value="P:DNA integration"/>
    <property type="evidence" value="ECO:0007669"/>
    <property type="project" value="UniProtKB-KW"/>
</dbReference>
<dbReference type="InterPro" id="IPR023780">
    <property type="entry name" value="Chromo_domain"/>
</dbReference>
<dbReference type="SMART" id="SM00298">
    <property type="entry name" value="CHROMO"/>
    <property type="match status" value="1"/>
</dbReference>
<dbReference type="GO" id="GO:0006310">
    <property type="term" value="P:DNA recombination"/>
    <property type="evidence" value="ECO:0007669"/>
    <property type="project" value="UniProtKB-KW"/>
</dbReference>
<dbReference type="FunFam" id="3.30.420.10:FF:000032">
    <property type="entry name" value="Retrovirus-related Pol polyprotein from transposon 297-like Protein"/>
    <property type="match status" value="1"/>
</dbReference>
<keyword evidence="18" id="KW-0233">DNA recombination</keyword>
<dbReference type="Proteomes" id="UP000265200">
    <property type="component" value="Chromosome 1"/>
</dbReference>
<dbReference type="Pfam" id="PF17917">
    <property type="entry name" value="RT_RNaseH"/>
    <property type="match status" value="1"/>
</dbReference>
<evidence type="ECO:0000256" key="4">
    <source>
        <dbReference type="ARBA" id="ARBA00012493"/>
    </source>
</evidence>